<name>A0A1H0SRT5_9BACI</name>
<feature type="compositionally biased region" description="Basic and acidic residues" evidence="1">
    <location>
        <begin position="21"/>
        <end position="35"/>
    </location>
</feature>
<evidence type="ECO:0000313" key="2">
    <source>
        <dbReference type="EMBL" id="SDP43936.1"/>
    </source>
</evidence>
<dbReference type="Proteomes" id="UP000199159">
    <property type="component" value="Unassembled WGS sequence"/>
</dbReference>
<evidence type="ECO:0000256" key="1">
    <source>
        <dbReference type="SAM" id="MobiDB-lite"/>
    </source>
</evidence>
<keyword evidence="3" id="KW-1185">Reference proteome</keyword>
<dbReference type="EMBL" id="FNJU01000003">
    <property type="protein sequence ID" value="SDP43936.1"/>
    <property type="molecule type" value="Genomic_DNA"/>
</dbReference>
<dbReference type="RefSeq" id="WP_090851554.1">
    <property type="nucleotide sequence ID" value="NZ_FNJU01000003.1"/>
</dbReference>
<gene>
    <name evidence="2" type="ORF">SAMN05216565_10365</name>
</gene>
<organism evidence="2 3">
    <name type="scientific">Litchfieldia salsa</name>
    <dbReference type="NCBI Taxonomy" id="930152"/>
    <lineage>
        <taxon>Bacteria</taxon>
        <taxon>Bacillati</taxon>
        <taxon>Bacillota</taxon>
        <taxon>Bacilli</taxon>
        <taxon>Bacillales</taxon>
        <taxon>Bacillaceae</taxon>
        <taxon>Litchfieldia</taxon>
    </lineage>
</organism>
<sequence>MNRSNELNNLGGNAAENGNNKADRNANQDTSDHSETAGTLTDAVGGAMIGSQFGLIGTGIGGVSGGC</sequence>
<feature type="region of interest" description="Disordered" evidence="1">
    <location>
        <begin position="1"/>
        <end position="39"/>
    </location>
</feature>
<proteinExistence type="predicted"/>
<dbReference type="AlphaFoldDB" id="A0A1H0SRT5"/>
<accession>A0A1H0SRT5</accession>
<protein>
    <submittedName>
        <fullName evidence="2">Uncharacterized protein</fullName>
    </submittedName>
</protein>
<feature type="compositionally biased region" description="Low complexity" evidence="1">
    <location>
        <begin position="1"/>
        <end position="20"/>
    </location>
</feature>
<evidence type="ECO:0000313" key="3">
    <source>
        <dbReference type="Proteomes" id="UP000199159"/>
    </source>
</evidence>
<reference evidence="3" key="1">
    <citation type="submission" date="2016-10" db="EMBL/GenBank/DDBJ databases">
        <authorList>
            <person name="Varghese N."/>
            <person name="Submissions S."/>
        </authorList>
    </citation>
    <scope>NUCLEOTIDE SEQUENCE [LARGE SCALE GENOMIC DNA]</scope>
    <source>
        <strain evidence="3">IBRC-M10078</strain>
    </source>
</reference>